<feature type="region of interest" description="Disordered" evidence="13">
    <location>
        <begin position="626"/>
        <end position="645"/>
    </location>
</feature>
<evidence type="ECO:0000259" key="15">
    <source>
        <dbReference type="PROSITE" id="PS50893"/>
    </source>
</evidence>
<gene>
    <name evidence="17" type="primary">Dgri\GH11589</name>
    <name evidence="17" type="ORF">Dgri_GH11589</name>
</gene>
<name>B4JBW3_DROGR</name>
<dbReference type="InterPro" id="IPR003439">
    <property type="entry name" value="ABC_transporter-like_ATP-bd"/>
</dbReference>
<evidence type="ECO:0000256" key="14">
    <source>
        <dbReference type="SAM" id="Phobius"/>
    </source>
</evidence>
<dbReference type="Gene3D" id="3.40.50.300">
    <property type="entry name" value="P-loop containing nucleotide triphosphate hydrolases"/>
    <property type="match status" value="2"/>
</dbReference>
<comment type="catalytic activity">
    <reaction evidence="12">
        <text>ATP + H2O + xenobioticSide 1 = ADP + phosphate + xenobioticSide 2.</text>
        <dbReference type="EC" id="7.6.2.2"/>
    </reaction>
</comment>
<evidence type="ECO:0000256" key="13">
    <source>
        <dbReference type="SAM" id="MobiDB-lite"/>
    </source>
</evidence>
<dbReference type="PROSITE" id="PS50929">
    <property type="entry name" value="ABC_TM1F"/>
    <property type="match status" value="2"/>
</dbReference>
<dbReference type="eggNOG" id="KOG0054">
    <property type="taxonomic scope" value="Eukaryota"/>
</dbReference>
<dbReference type="PANTHER" id="PTHR24223">
    <property type="entry name" value="ATP-BINDING CASSETTE SUB-FAMILY C"/>
    <property type="match status" value="1"/>
</dbReference>
<keyword evidence="18" id="KW-1185">Reference proteome</keyword>
<keyword evidence="5 14" id="KW-0812">Transmembrane</keyword>
<evidence type="ECO:0000256" key="11">
    <source>
        <dbReference type="ARBA" id="ARBA00023136"/>
    </source>
</evidence>
<keyword evidence="6" id="KW-0677">Repeat</keyword>
<feature type="transmembrane region" description="Helical" evidence="14">
    <location>
        <begin position="72"/>
        <end position="93"/>
    </location>
</feature>
<feature type="transmembrane region" description="Helical" evidence="14">
    <location>
        <begin position="1059"/>
        <end position="1092"/>
    </location>
</feature>
<dbReference type="InterPro" id="IPR027417">
    <property type="entry name" value="P-loop_NTPase"/>
</dbReference>
<dbReference type="InParanoid" id="B4JBW3"/>
<protein>
    <recommendedName>
        <fullName evidence="3">ABC-type xenobiotic transporter</fullName>
        <ecNumber evidence="3">7.6.2.2</ecNumber>
    </recommendedName>
</protein>
<dbReference type="FunFam" id="1.20.1560.10:FF:000113">
    <property type="entry name" value="ABC transporter, putative"/>
    <property type="match status" value="1"/>
</dbReference>
<dbReference type="EMBL" id="CH916368">
    <property type="protein sequence ID" value="EDW04066.1"/>
    <property type="molecule type" value="Genomic_DNA"/>
</dbReference>
<comment type="similarity">
    <text evidence="2">Belongs to the ABC transporter superfamily. ABCC family. Conjugate transporter (TC 3.A.1.208) subfamily.</text>
</comment>
<comment type="subcellular location">
    <subcellularLocation>
        <location evidence="1">Membrane</location>
    </subcellularLocation>
</comment>
<dbReference type="HOGENOM" id="CLU_000604_27_1_1"/>
<feature type="transmembrane region" description="Helical" evidence="14">
    <location>
        <begin position="105"/>
        <end position="125"/>
    </location>
</feature>
<dbReference type="Pfam" id="PF00005">
    <property type="entry name" value="ABC_tran"/>
    <property type="match status" value="2"/>
</dbReference>
<evidence type="ECO:0000256" key="8">
    <source>
        <dbReference type="ARBA" id="ARBA00022840"/>
    </source>
</evidence>
<dbReference type="FunFam" id="1.20.1560.10:FF:000037">
    <property type="entry name" value="ATP-binding cassette subfamily C member 10"/>
    <property type="match status" value="1"/>
</dbReference>
<keyword evidence="11 14" id="KW-0472">Membrane</keyword>
<feature type="domain" description="ABC transporter" evidence="15">
    <location>
        <begin position="637"/>
        <end position="859"/>
    </location>
</feature>
<feature type="domain" description="ABC transmembrane type-1" evidence="16">
    <location>
        <begin position="922"/>
        <end position="1223"/>
    </location>
</feature>
<feature type="transmembrane region" description="Helical" evidence="14">
    <location>
        <begin position="554"/>
        <end position="575"/>
    </location>
</feature>
<dbReference type="CDD" id="cd18598">
    <property type="entry name" value="ABC_6TM_MRP7_D1_like"/>
    <property type="match status" value="1"/>
</dbReference>
<evidence type="ECO:0000256" key="4">
    <source>
        <dbReference type="ARBA" id="ARBA00022448"/>
    </source>
</evidence>
<keyword evidence="9" id="KW-1278">Translocase</keyword>
<feature type="transmembrane region" description="Helical" evidence="14">
    <location>
        <begin position="162"/>
        <end position="181"/>
    </location>
</feature>
<dbReference type="Gene3D" id="1.20.1560.10">
    <property type="entry name" value="ABC transporter type 1, transmembrane domain"/>
    <property type="match status" value="2"/>
</dbReference>
<feature type="transmembrane region" description="Helical" evidence="14">
    <location>
        <begin position="520"/>
        <end position="542"/>
    </location>
</feature>
<evidence type="ECO:0000256" key="7">
    <source>
        <dbReference type="ARBA" id="ARBA00022741"/>
    </source>
</evidence>
<feature type="transmembrane region" description="Helical" evidence="14">
    <location>
        <begin position="911"/>
        <end position="933"/>
    </location>
</feature>
<dbReference type="FunFam" id="3.40.50.300:FF:000630">
    <property type="entry name" value="ATP-binding cassette (ABC) transporter, putative"/>
    <property type="match status" value="1"/>
</dbReference>
<dbReference type="KEGG" id="dgr:6561939"/>
<feature type="transmembrane region" description="Helical" evidence="14">
    <location>
        <begin position="980"/>
        <end position="1006"/>
    </location>
</feature>
<keyword evidence="10 14" id="KW-1133">Transmembrane helix</keyword>
<feature type="domain" description="ABC transporter" evidence="15">
    <location>
        <begin position="1261"/>
        <end position="1493"/>
    </location>
</feature>
<dbReference type="FunFam" id="3.40.50.300:FF:000973">
    <property type="entry name" value="Multidrug resistance-associated protein 4"/>
    <property type="match status" value="1"/>
</dbReference>
<dbReference type="CDD" id="cd03244">
    <property type="entry name" value="ABCC_MRP_domain2"/>
    <property type="match status" value="1"/>
</dbReference>
<dbReference type="InterPro" id="IPR017871">
    <property type="entry name" value="ABC_transporter-like_CS"/>
</dbReference>
<dbReference type="InterPro" id="IPR050173">
    <property type="entry name" value="ABC_transporter_C-like"/>
</dbReference>
<dbReference type="InterPro" id="IPR036640">
    <property type="entry name" value="ABC1_TM_sf"/>
</dbReference>
<dbReference type="OrthoDB" id="6500128at2759"/>
<evidence type="ECO:0000259" key="16">
    <source>
        <dbReference type="PROSITE" id="PS50929"/>
    </source>
</evidence>
<proteinExistence type="inferred from homology"/>
<evidence type="ECO:0000256" key="3">
    <source>
        <dbReference type="ARBA" id="ARBA00012191"/>
    </source>
</evidence>
<keyword evidence="8" id="KW-0067">ATP-binding</keyword>
<dbReference type="GO" id="GO:0008559">
    <property type="term" value="F:ABC-type xenobiotic transporter activity"/>
    <property type="evidence" value="ECO:0007669"/>
    <property type="project" value="UniProtKB-EC"/>
</dbReference>
<evidence type="ECO:0000256" key="2">
    <source>
        <dbReference type="ARBA" id="ARBA00009726"/>
    </source>
</evidence>
<sequence>MSDIDWNFTWNWTQYCPTGLKPFANDTNDLLPCFQETVLQLPVYTIFAIISAYNFGDHRHEITRNALQLQMLALRTGFSIILALLPVFKVFAFHRQGIDLHAADVLVVCAECIMWIVHCGYLVTARHYGTLSHRGGLLINVLWLTVVVLDGIWLRTSLQFEWWPWSLITLLCDLSYGATLVPHGNAVLSSAAMAVNREQREQEALLTNRYTYFDFDLNEAVLGHAQDEASWPSRFVFHWVQPLISKGVVGKLRRIDDLFDLPDALNITRLSDRMHLALSQTQSLFRALHKCFGFEFYLIGLLRLVADISSFAGPLLLGGLLQQDSNAADNPQDNRAYYYALGLFGSTLLSALCGCHFDWRMSMVSMKMRAGVVNSIYRKALEARGVRETRPEVANLMSTDADRIVHSCISFHSFWSIPFKLFVTLYLLYVQLGVAFLAGVAFAALLIPINRWLAKRIGVYSLGLMTAKDARLSATTETMRGAKQIKMNAWEPIFITKIRQLRQTELKFLSKRKYLDAMCVYFWATTPVLMCLLTFGMCVLLGKPLVASTTYTSVALLYMLIGPLNAFPWVLNGLIEAWVSLRRVQQLMDEPNLDYSSYYNPIMRSTTGDDKATVLQMIGATFMHDQEQKHQESDNSSTTTTTTTTTASQFRLRDINVNFWAGQLICIEGPVGGGKSTFLKAIIAELRCLEGEVCVQDLTTGFGYVPQTPWLQRATIRDNIVWGSHFDEQWYRTVLHACALNDDIRQLGGDLIGVGENGGTLSGGQRARVALARAVYQDKKIYLLDDVLSALDAHVSKHIIRHCLLGLLKQKTRIVVTRSTQLFFHANMILHVQDGQMRTSDYMTESIDLSEDEENEEMPSDQVQALKRRCSIDLLGDKPANDEDKAEQHTDSVLQEESREYGHLAGNVFSCYWRAVSSPLAVTVLVSVLLMQLTRNLSDAWLAHWVTETTLDGHTNDTTLQHQLIRPSMAANADTHTTGYYLGIFAAIAITNSLVTLARAFLFAYAGIKAAISMHEQLLKRVMFATFSFFDVTALGRIQNRFSSDTDTVDDSLPFTLNILLAQLVGLVGALCVSLYAMPWLVVIIIPMVPIYLNLQQRYRHASRDIKRLSSNTMSPLYSHFQETLLGLSTIRSMRASARFQRDFQAKLEESTKAQLSASAAQQWLSLRLQLLGCLLVGGTGFLAAITAAHTTNPGLVGLCISYALSITGQLSGLLHAVAETEQELVAVERVNQYLQLEPEHNAEGSAEPHFGWPTQGVLSFRNVQLIYREHLSPALRGISFETEAFERVGIVGRTGAGKSSVLAALLRVTPLAQGDIYLDQMNLKTLQLSVLRERIGVITQEPFLFNGTVRENLDPRHQYYDSEIWHAIKNSAAATLLVQQLGGLDGRVERGGHNLSVGQRQLLCLARALLKNAKVVCIDEGTSSLDDESDLCMQQALRNAFKSCTLIFIAHRLRGLQAMDRIIVLDDGRICEQGKPQELANDADSVFHGMLRAQDISVQDFASID</sequence>
<evidence type="ECO:0000256" key="1">
    <source>
        <dbReference type="ARBA" id="ARBA00004370"/>
    </source>
</evidence>
<accession>B4JBW3</accession>
<dbReference type="STRING" id="7222.B4JBW3"/>
<keyword evidence="7" id="KW-0547">Nucleotide-binding</keyword>
<dbReference type="Proteomes" id="UP000001070">
    <property type="component" value="Unassembled WGS sequence"/>
</dbReference>
<dbReference type="SUPFAM" id="SSF90123">
    <property type="entry name" value="ABC transporter transmembrane region"/>
    <property type="match status" value="2"/>
</dbReference>
<dbReference type="CDD" id="cd03250">
    <property type="entry name" value="ABCC_MRP_domain1"/>
    <property type="match status" value="1"/>
</dbReference>
<evidence type="ECO:0000256" key="5">
    <source>
        <dbReference type="ARBA" id="ARBA00022692"/>
    </source>
</evidence>
<keyword evidence="4" id="KW-0813">Transport</keyword>
<evidence type="ECO:0000256" key="6">
    <source>
        <dbReference type="ARBA" id="ARBA00022737"/>
    </source>
</evidence>
<feature type="transmembrane region" description="Helical" evidence="14">
    <location>
        <begin position="38"/>
        <end position="56"/>
    </location>
</feature>
<dbReference type="PROSITE" id="PS00211">
    <property type="entry name" value="ABC_TRANSPORTER_1"/>
    <property type="match status" value="2"/>
</dbReference>
<dbReference type="EC" id="7.6.2.2" evidence="3"/>
<dbReference type="CDD" id="cd18605">
    <property type="entry name" value="ABC_6TM_MRP7_D2_like"/>
    <property type="match status" value="1"/>
</dbReference>
<feature type="transmembrane region" description="Helical" evidence="14">
    <location>
        <begin position="428"/>
        <end position="447"/>
    </location>
</feature>
<dbReference type="SMR" id="B4JBW3"/>
<evidence type="ECO:0000256" key="12">
    <source>
        <dbReference type="ARBA" id="ARBA00034018"/>
    </source>
</evidence>
<feature type="transmembrane region" description="Helical" evidence="14">
    <location>
        <begin position="337"/>
        <end position="359"/>
    </location>
</feature>
<dbReference type="FunCoup" id="B4JBW3">
    <property type="interactions" value="295"/>
</dbReference>
<dbReference type="PANTHER" id="PTHR24223:SF330">
    <property type="entry name" value="ATP-BINDING CASSETTE SUB-FAMILY C MEMBER 10"/>
    <property type="match status" value="1"/>
</dbReference>
<dbReference type="Pfam" id="PF00664">
    <property type="entry name" value="ABC_membrane"/>
    <property type="match status" value="2"/>
</dbReference>
<dbReference type="SMART" id="SM00382">
    <property type="entry name" value="AAA"/>
    <property type="match status" value="2"/>
</dbReference>
<feature type="domain" description="ABC transmembrane type-1" evidence="16">
    <location>
        <begin position="298"/>
        <end position="576"/>
    </location>
</feature>
<dbReference type="SUPFAM" id="SSF52540">
    <property type="entry name" value="P-loop containing nucleoside triphosphate hydrolases"/>
    <property type="match status" value="2"/>
</dbReference>
<evidence type="ECO:0000313" key="17">
    <source>
        <dbReference type="EMBL" id="EDW04066.1"/>
    </source>
</evidence>
<evidence type="ECO:0000313" key="18">
    <source>
        <dbReference type="Proteomes" id="UP000001070"/>
    </source>
</evidence>
<organism evidence="18">
    <name type="scientific">Drosophila grimshawi</name>
    <name type="common">Hawaiian fruit fly</name>
    <name type="synonym">Idiomyia grimshawi</name>
    <dbReference type="NCBI Taxonomy" id="7222"/>
    <lineage>
        <taxon>Eukaryota</taxon>
        <taxon>Metazoa</taxon>
        <taxon>Ecdysozoa</taxon>
        <taxon>Arthropoda</taxon>
        <taxon>Hexapoda</taxon>
        <taxon>Insecta</taxon>
        <taxon>Pterygota</taxon>
        <taxon>Neoptera</taxon>
        <taxon>Endopterygota</taxon>
        <taxon>Diptera</taxon>
        <taxon>Brachycera</taxon>
        <taxon>Muscomorpha</taxon>
        <taxon>Ephydroidea</taxon>
        <taxon>Drosophilidae</taxon>
        <taxon>Drosophila</taxon>
        <taxon>Hawaiian Drosophila</taxon>
    </lineage>
</organism>
<evidence type="ECO:0000256" key="10">
    <source>
        <dbReference type="ARBA" id="ARBA00022989"/>
    </source>
</evidence>
<dbReference type="PROSITE" id="PS50893">
    <property type="entry name" value="ABC_TRANSPORTER_2"/>
    <property type="match status" value="2"/>
</dbReference>
<dbReference type="GO" id="GO:0005524">
    <property type="term" value="F:ATP binding"/>
    <property type="evidence" value="ECO:0007669"/>
    <property type="project" value="UniProtKB-KW"/>
</dbReference>
<dbReference type="GO" id="GO:0016887">
    <property type="term" value="F:ATP hydrolysis activity"/>
    <property type="evidence" value="ECO:0007669"/>
    <property type="project" value="InterPro"/>
</dbReference>
<feature type="transmembrane region" description="Helical" evidence="14">
    <location>
        <begin position="137"/>
        <end position="156"/>
    </location>
</feature>
<dbReference type="GO" id="GO:0016020">
    <property type="term" value="C:membrane"/>
    <property type="evidence" value="ECO:0007669"/>
    <property type="project" value="UniProtKB-SubCell"/>
</dbReference>
<reference evidence="17 18" key="1">
    <citation type="journal article" date="2007" name="Nature">
        <title>Evolution of genes and genomes on the Drosophila phylogeny.</title>
        <authorList>
            <consortium name="Drosophila 12 Genomes Consortium"/>
            <person name="Clark A.G."/>
            <person name="Eisen M.B."/>
            <person name="Smith D.R."/>
            <person name="Bergman C.M."/>
            <person name="Oliver B."/>
            <person name="Markow T.A."/>
            <person name="Kaufman T.C."/>
            <person name="Kellis M."/>
            <person name="Gelbart W."/>
            <person name="Iyer V.N."/>
            <person name="Pollard D.A."/>
            <person name="Sackton T.B."/>
            <person name="Larracuente A.M."/>
            <person name="Singh N.D."/>
            <person name="Abad J.P."/>
            <person name="Abt D.N."/>
            <person name="Adryan B."/>
            <person name="Aguade M."/>
            <person name="Akashi H."/>
            <person name="Anderson W.W."/>
            <person name="Aquadro C.F."/>
            <person name="Ardell D.H."/>
            <person name="Arguello R."/>
            <person name="Artieri C.G."/>
            <person name="Barbash D.A."/>
            <person name="Barker D."/>
            <person name="Barsanti P."/>
            <person name="Batterham P."/>
            <person name="Batzoglou S."/>
            <person name="Begun D."/>
            <person name="Bhutkar A."/>
            <person name="Blanco E."/>
            <person name="Bosak S.A."/>
            <person name="Bradley R.K."/>
            <person name="Brand A.D."/>
            <person name="Brent M.R."/>
            <person name="Brooks A.N."/>
            <person name="Brown R.H."/>
            <person name="Butlin R.K."/>
            <person name="Caggese C."/>
            <person name="Calvi B.R."/>
            <person name="Bernardo de Carvalho A."/>
            <person name="Caspi A."/>
            <person name="Castrezana S."/>
            <person name="Celniker S.E."/>
            <person name="Chang J.L."/>
            <person name="Chapple C."/>
            <person name="Chatterji S."/>
            <person name="Chinwalla A."/>
            <person name="Civetta A."/>
            <person name="Clifton S.W."/>
            <person name="Comeron J.M."/>
            <person name="Costello J.C."/>
            <person name="Coyne J.A."/>
            <person name="Daub J."/>
            <person name="David R.G."/>
            <person name="Delcher A.L."/>
            <person name="Delehaunty K."/>
            <person name="Do C.B."/>
            <person name="Ebling H."/>
            <person name="Edwards K."/>
            <person name="Eickbush T."/>
            <person name="Evans J.D."/>
            <person name="Filipski A."/>
            <person name="Findeiss S."/>
            <person name="Freyhult E."/>
            <person name="Fulton L."/>
            <person name="Fulton R."/>
            <person name="Garcia A.C."/>
            <person name="Gardiner A."/>
            <person name="Garfield D.A."/>
            <person name="Garvin B.E."/>
            <person name="Gibson G."/>
            <person name="Gilbert D."/>
            <person name="Gnerre S."/>
            <person name="Godfrey J."/>
            <person name="Good R."/>
            <person name="Gotea V."/>
            <person name="Gravely B."/>
            <person name="Greenberg A.J."/>
            <person name="Griffiths-Jones S."/>
            <person name="Gross S."/>
            <person name="Guigo R."/>
            <person name="Gustafson E.A."/>
            <person name="Haerty W."/>
            <person name="Hahn M.W."/>
            <person name="Halligan D.L."/>
            <person name="Halpern A.L."/>
            <person name="Halter G.M."/>
            <person name="Han M.V."/>
            <person name="Heger A."/>
            <person name="Hillier L."/>
            <person name="Hinrichs A.S."/>
            <person name="Holmes I."/>
            <person name="Hoskins R.A."/>
            <person name="Hubisz M.J."/>
            <person name="Hultmark D."/>
            <person name="Huntley M.A."/>
            <person name="Jaffe D.B."/>
            <person name="Jagadeeshan S."/>
            <person name="Jeck W.R."/>
            <person name="Johnson J."/>
            <person name="Jones C.D."/>
            <person name="Jordan W.C."/>
            <person name="Karpen G.H."/>
            <person name="Kataoka E."/>
            <person name="Keightley P.D."/>
            <person name="Kheradpour P."/>
            <person name="Kirkness E.F."/>
            <person name="Koerich L.B."/>
            <person name="Kristiansen K."/>
            <person name="Kudrna D."/>
            <person name="Kulathinal R.J."/>
            <person name="Kumar S."/>
            <person name="Kwok R."/>
            <person name="Lander E."/>
            <person name="Langley C.H."/>
            <person name="Lapoint R."/>
            <person name="Lazzaro B.P."/>
            <person name="Lee S.J."/>
            <person name="Levesque L."/>
            <person name="Li R."/>
            <person name="Lin C.F."/>
            <person name="Lin M.F."/>
            <person name="Lindblad-Toh K."/>
            <person name="Llopart A."/>
            <person name="Long M."/>
            <person name="Low L."/>
            <person name="Lozovsky E."/>
            <person name="Lu J."/>
            <person name="Luo M."/>
            <person name="Machado C.A."/>
            <person name="Makalowski W."/>
            <person name="Marzo M."/>
            <person name="Matsuda M."/>
            <person name="Matzkin L."/>
            <person name="McAllister B."/>
            <person name="McBride C.S."/>
            <person name="McKernan B."/>
            <person name="McKernan K."/>
            <person name="Mendez-Lago M."/>
            <person name="Minx P."/>
            <person name="Mollenhauer M.U."/>
            <person name="Montooth K."/>
            <person name="Mount S.M."/>
            <person name="Mu X."/>
            <person name="Myers E."/>
            <person name="Negre B."/>
            <person name="Newfeld S."/>
            <person name="Nielsen R."/>
            <person name="Noor M.A."/>
            <person name="O'Grady P."/>
            <person name="Pachter L."/>
            <person name="Papaceit M."/>
            <person name="Parisi M.J."/>
            <person name="Parisi M."/>
            <person name="Parts L."/>
            <person name="Pedersen J.S."/>
            <person name="Pesole G."/>
            <person name="Phillippy A.M."/>
            <person name="Ponting C.P."/>
            <person name="Pop M."/>
            <person name="Porcelli D."/>
            <person name="Powell J.R."/>
            <person name="Prohaska S."/>
            <person name="Pruitt K."/>
            <person name="Puig M."/>
            <person name="Quesneville H."/>
            <person name="Ram K.R."/>
            <person name="Rand D."/>
            <person name="Rasmussen M.D."/>
            <person name="Reed L.K."/>
            <person name="Reenan R."/>
            <person name="Reily A."/>
            <person name="Remington K.A."/>
            <person name="Rieger T.T."/>
            <person name="Ritchie M.G."/>
            <person name="Robin C."/>
            <person name="Rogers Y.H."/>
            <person name="Rohde C."/>
            <person name="Rozas J."/>
            <person name="Rubenfield M.J."/>
            <person name="Ruiz A."/>
            <person name="Russo S."/>
            <person name="Salzberg S.L."/>
            <person name="Sanchez-Gracia A."/>
            <person name="Saranga D.J."/>
            <person name="Sato H."/>
            <person name="Schaeffer S.W."/>
            <person name="Schatz M.C."/>
            <person name="Schlenke T."/>
            <person name="Schwartz R."/>
            <person name="Segarra C."/>
            <person name="Singh R.S."/>
            <person name="Sirot L."/>
            <person name="Sirota M."/>
            <person name="Sisneros N.B."/>
            <person name="Smith C.D."/>
            <person name="Smith T.F."/>
            <person name="Spieth J."/>
            <person name="Stage D.E."/>
            <person name="Stark A."/>
            <person name="Stephan W."/>
            <person name="Strausberg R.L."/>
            <person name="Strempel S."/>
            <person name="Sturgill D."/>
            <person name="Sutton G."/>
            <person name="Sutton G.G."/>
            <person name="Tao W."/>
            <person name="Teichmann S."/>
            <person name="Tobari Y.N."/>
            <person name="Tomimura Y."/>
            <person name="Tsolas J.M."/>
            <person name="Valente V.L."/>
            <person name="Venter E."/>
            <person name="Venter J.C."/>
            <person name="Vicario S."/>
            <person name="Vieira F.G."/>
            <person name="Vilella A.J."/>
            <person name="Villasante A."/>
            <person name="Walenz B."/>
            <person name="Wang J."/>
            <person name="Wasserman M."/>
            <person name="Watts T."/>
            <person name="Wilson D."/>
            <person name="Wilson R.K."/>
            <person name="Wing R.A."/>
            <person name="Wolfner M.F."/>
            <person name="Wong A."/>
            <person name="Wong G.K."/>
            <person name="Wu C.I."/>
            <person name="Wu G."/>
            <person name="Yamamoto D."/>
            <person name="Yang H.P."/>
            <person name="Yang S.P."/>
            <person name="Yorke J.A."/>
            <person name="Yoshida K."/>
            <person name="Zdobnov E."/>
            <person name="Zhang P."/>
            <person name="Zhang Y."/>
            <person name="Zimin A.V."/>
            <person name="Baldwin J."/>
            <person name="Abdouelleil A."/>
            <person name="Abdulkadir J."/>
            <person name="Abebe A."/>
            <person name="Abera B."/>
            <person name="Abreu J."/>
            <person name="Acer S.C."/>
            <person name="Aftuck L."/>
            <person name="Alexander A."/>
            <person name="An P."/>
            <person name="Anderson E."/>
            <person name="Anderson S."/>
            <person name="Arachi H."/>
            <person name="Azer M."/>
            <person name="Bachantsang P."/>
            <person name="Barry A."/>
            <person name="Bayul T."/>
            <person name="Berlin A."/>
            <person name="Bessette D."/>
            <person name="Bloom T."/>
            <person name="Blye J."/>
            <person name="Boguslavskiy L."/>
            <person name="Bonnet C."/>
            <person name="Boukhgalter B."/>
            <person name="Bourzgui I."/>
            <person name="Brown A."/>
            <person name="Cahill P."/>
            <person name="Channer S."/>
            <person name="Cheshatsang Y."/>
            <person name="Chuda L."/>
            <person name="Citroen M."/>
            <person name="Collymore A."/>
            <person name="Cooke P."/>
            <person name="Costello M."/>
            <person name="D'Aco K."/>
            <person name="Daza R."/>
            <person name="De Haan G."/>
            <person name="DeGray S."/>
            <person name="DeMaso C."/>
            <person name="Dhargay N."/>
            <person name="Dooley K."/>
            <person name="Dooley E."/>
            <person name="Doricent M."/>
            <person name="Dorje P."/>
            <person name="Dorjee K."/>
            <person name="Dupes A."/>
            <person name="Elong R."/>
            <person name="Falk J."/>
            <person name="Farina A."/>
            <person name="Faro S."/>
            <person name="Ferguson D."/>
            <person name="Fisher S."/>
            <person name="Foley C.D."/>
            <person name="Franke A."/>
            <person name="Friedrich D."/>
            <person name="Gadbois L."/>
            <person name="Gearin G."/>
            <person name="Gearin C.R."/>
            <person name="Giannoukos G."/>
            <person name="Goode T."/>
            <person name="Graham J."/>
            <person name="Grandbois E."/>
            <person name="Grewal S."/>
            <person name="Gyaltsen K."/>
            <person name="Hafez N."/>
            <person name="Hagos B."/>
            <person name="Hall J."/>
            <person name="Henson C."/>
            <person name="Hollinger A."/>
            <person name="Honan T."/>
            <person name="Huard M.D."/>
            <person name="Hughes L."/>
            <person name="Hurhula B."/>
            <person name="Husby M.E."/>
            <person name="Kamat A."/>
            <person name="Kanga B."/>
            <person name="Kashin S."/>
            <person name="Khazanovich D."/>
            <person name="Kisner P."/>
            <person name="Lance K."/>
            <person name="Lara M."/>
            <person name="Lee W."/>
            <person name="Lennon N."/>
            <person name="Letendre F."/>
            <person name="LeVine R."/>
            <person name="Lipovsky A."/>
            <person name="Liu X."/>
            <person name="Liu J."/>
            <person name="Liu S."/>
            <person name="Lokyitsang T."/>
            <person name="Lokyitsang Y."/>
            <person name="Lubonja R."/>
            <person name="Lui A."/>
            <person name="MacDonald P."/>
            <person name="Magnisalis V."/>
            <person name="Maru K."/>
            <person name="Matthews C."/>
            <person name="McCusker W."/>
            <person name="McDonough S."/>
            <person name="Mehta T."/>
            <person name="Meldrim J."/>
            <person name="Meneus L."/>
            <person name="Mihai O."/>
            <person name="Mihalev A."/>
            <person name="Mihova T."/>
            <person name="Mittelman R."/>
            <person name="Mlenga V."/>
            <person name="Montmayeur A."/>
            <person name="Mulrain L."/>
            <person name="Navidi A."/>
            <person name="Naylor J."/>
            <person name="Negash T."/>
            <person name="Nguyen T."/>
            <person name="Nguyen N."/>
            <person name="Nicol R."/>
            <person name="Norbu C."/>
            <person name="Norbu N."/>
            <person name="Novod N."/>
            <person name="O'Neill B."/>
            <person name="Osman S."/>
            <person name="Markiewicz E."/>
            <person name="Oyono O.L."/>
            <person name="Patti C."/>
            <person name="Phunkhang P."/>
            <person name="Pierre F."/>
            <person name="Priest M."/>
            <person name="Raghuraman S."/>
            <person name="Rege F."/>
            <person name="Reyes R."/>
            <person name="Rise C."/>
            <person name="Rogov P."/>
            <person name="Ross K."/>
            <person name="Ryan E."/>
            <person name="Settipalli S."/>
            <person name="Shea T."/>
            <person name="Sherpa N."/>
            <person name="Shi L."/>
            <person name="Shih D."/>
            <person name="Sparrow T."/>
            <person name="Spaulding J."/>
            <person name="Stalker J."/>
            <person name="Stange-Thomann N."/>
            <person name="Stavropoulos S."/>
            <person name="Stone C."/>
            <person name="Strader C."/>
            <person name="Tesfaye S."/>
            <person name="Thomson T."/>
            <person name="Thoulutsang Y."/>
            <person name="Thoulutsang D."/>
            <person name="Topham K."/>
            <person name="Topping I."/>
            <person name="Tsamla T."/>
            <person name="Vassiliev H."/>
            <person name="Vo A."/>
            <person name="Wangchuk T."/>
            <person name="Wangdi T."/>
            <person name="Weiand M."/>
            <person name="Wilkinson J."/>
            <person name="Wilson A."/>
            <person name="Yadav S."/>
            <person name="Young G."/>
            <person name="Yu Q."/>
            <person name="Zembek L."/>
            <person name="Zhong D."/>
            <person name="Zimmer A."/>
            <person name="Zwirko Z."/>
            <person name="Jaffe D.B."/>
            <person name="Alvarez P."/>
            <person name="Brockman W."/>
            <person name="Butler J."/>
            <person name="Chin C."/>
            <person name="Gnerre S."/>
            <person name="Grabherr M."/>
            <person name="Kleber M."/>
            <person name="Mauceli E."/>
            <person name="MacCallum I."/>
        </authorList>
    </citation>
    <scope>NUCLEOTIDE SEQUENCE [LARGE SCALE GENOMIC DNA]</scope>
    <source>
        <strain evidence="18">Tucson 15287-2541.00</strain>
    </source>
</reference>
<dbReference type="PhylomeDB" id="B4JBW3"/>
<dbReference type="InterPro" id="IPR003593">
    <property type="entry name" value="AAA+_ATPase"/>
</dbReference>
<dbReference type="OMA" id="PYAWPSQ"/>
<evidence type="ECO:0000256" key="9">
    <source>
        <dbReference type="ARBA" id="ARBA00022967"/>
    </source>
</evidence>
<dbReference type="InterPro" id="IPR011527">
    <property type="entry name" value="ABC1_TM_dom"/>
</dbReference>